<evidence type="ECO:0000256" key="1">
    <source>
        <dbReference type="SAM" id="Coils"/>
    </source>
</evidence>
<keyword evidence="1" id="KW-0175">Coiled coil</keyword>
<feature type="region of interest" description="Disordered" evidence="2">
    <location>
        <begin position="220"/>
        <end position="239"/>
    </location>
</feature>
<feature type="non-terminal residue" evidence="3">
    <location>
        <position position="1"/>
    </location>
</feature>
<comment type="caution">
    <text evidence="3">The sequence shown here is derived from an EMBL/GenBank/DDBJ whole genome shotgun (WGS) entry which is preliminary data.</text>
</comment>
<proteinExistence type="predicted"/>
<evidence type="ECO:0000313" key="4">
    <source>
        <dbReference type="Proteomes" id="UP000553632"/>
    </source>
</evidence>
<accession>A0A7J6PIQ9</accession>
<reference evidence="3 4" key="1">
    <citation type="submission" date="2020-04" db="EMBL/GenBank/DDBJ databases">
        <title>Perkinsus olseni comparative genomics.</title>
        <authorList>
            <person name="Bogema D.R."/>
        </authorList>
    </citation>
    <scope>NUCLEOTIDE SEQUENCE [LARGE SCALE GENOMIC DNA]</scope>
    <source>
        <strain evidence="3 4">ATCC PRA-207</strain>
    </source>
</reference>
<keyword evidence="4" id="KW-1185">Reference proteome</keyword>
<dbReference type="Proteomes" id="UP000553632">
    <property type="component" value="Unassembled WGS sequence"/>
</dbReference>
<dbReference type="EMBL" id="JABANO010039122">
    <property type="protein sequence ID" value="KAF4695636.1"/>
    <property type="molecule type" value="Genomic_DNA"/>
</dbReference>
<evidence type="ECO:0000313" key="3">
    <source>
        <dbReference type="EMBL" id="KAF4695636.1"/>
    </source>
</evidence>
<organism evidence="3 4">
    <name type="scientific">Perkinsus olseni</name>
    <name type="common">Perkinsus atlanticus</name>
    <dbReference type="NCBI Taxonomy" id="32597"/>
    <lineage>
        <taxon>Eukaryota</taxon>
        <taxon>Sar</taxon>
        <taxon>Alveolata</taxon>
        <taxon>Perkinsozoa</taxon>
        <taxon>Perkinsea</taxon>
        <taxon>Perkinsida</taxon>
        <taxon>Perkinsidae</taxon>
        <taxon>Perkinsus</taxon>
    </lineage>
</organism>
<feature type="coiled-coil region" evidence="1">
    <location>
        <begin position="73"/>
        <end position="177"/>
    </location>
</feature>
<evidence type="ECO:0000256" key="2">
    <source>
        <dbReference type="SAM" id="MobiDB-lite"/>
    </source>
</evidence>
<dbReference type="AlphaFoldDB" id="A0A7J6PIQ9"/>
<protein>
    <submittedName>
        <fullName evidence="3">Uncharacterized protein</fullName>
    </submittedName>
</protein>
<sequence>HIAEVMDDIRGKLDRLDEEQQELQEARALTREKVAIESVIADREKRQYRGRIKELEWQASEVLADLRGERGVMTDMSAELGREKSALEELMKELNDTSGRLRTLSKRREKLSREYAGLAGASEGLGHAAERNTGEIEELRGRLEEAKGELNDVTISLEEKRAEVEGVEDEQDSLRSELAVMNGKREKLATKKGSGPSYASVAERNEYLSQKVESKSKHLEEVEGLSERQTAQIGEDQQEIDRVTAEIARLDAESEAYSRQDSMADIEATERDITDTQNKIREKTKVVLGLDLDVAQQRGDSNYASWPIHVIHP</sequence>
<name>A0A7J6PIQ9_PEROL</name>
<gene>
    <name evidence="3" type="ORF">FOZ63_006450</name>
</gene>
<feature type="coiled-coil region" evidence="1">
    <location>
        <begin position="2"/>
        <end position="33"/>
    </location>
</feature>
<dbReference type="PANTHER" id="PTHR43977">
    <property type="entry name" value="STRUCTURAL MAINTENANCE OF CHROMOSOMES PROTEIN 3"/>
    <property type="match status" value="1"/>
</dbReference>